<feature type="non-terminal residue" evidence="2">
    <location>
        <position position="1"/>
    </location>
</feature>
<evidence type="ECO:0000259" key="1">
    <source>
        <dbReference type="PROSITE" id="PS51746"/>
    </source>
</evidence>
<evidence type="ECO:0000313" key="3">
    <source>
        <dbReference type="Proteomes" id="UP000274922"/>
    </source>
</evidence>
<dbReference type="PANTHER" id="PTHR13832:SF792">
    <property type="entry name" value="GM14286P"/>
    <property type="match status" value="1"/>
</dbReference>
<dbReference type="InterPro" id="IPR036457">
    <property type="entry name" value="PPM-type-like_dom_sf"/>
</dbReference>
<name>A0A4P9X1G5_9FUNG</name>
<dbReference type="GO" id="GO:0005739">
    <property type="term" value="C:mitochondrion"/>
    <property type="evidence" value="ECO:0007669"/>
    <property type="project" value="TreeGrafter"/>
</dbReference>
<dbReference type="PANTHER" id="PTHR13832">
    <property type="entry name" value="PROTEIN PHOSPHATASE 2C"/>
    <property type="match status" value="1"/>
</dbReference>
<organism evidence="2 3">
    <name type="scientific">Caulochytrium protostelioides</name>
    <dbReference type="NCBI Taxonomy" id="1555241"/>
    <lineage>
        <taxon>Eukaryota</taxon>
        <taxon>Fungi</taxon>
        <taxon>Fungi incertae sedis</taxon>
        <taxon>Chytridiomycota</taxon>
        <taxon>Chytridiomycota incertae sedis</taxon>
        <taxon>Chytridiomycetes</taxon>
        <taxon>Caulochytriales</taxon>
        <taxon>Caulochytriaceae</taxon>
        <taxon>Caulochytrium</taxon>
    </lineage>
</organism>
<dbReference type="SUPFAM" id="SSF81606">
    <property type="entry name" value="PP2C-like"/>
    <property type="match status" value="1"/>
</dbReference>
<dbReference type="Gene3D" id="3.60.40.10">
    <property type="entry name" value="PPM-type phosphatase domain"/>
    <property type="match status" value="1"/>
</dbReference>
<dbReference type="Proteomes" id="UP000274922">
    <property type="component" value="Unassembled WGS sequence"/>
</dbReference>
<dbReference type="PROSITE" id="PS51746">
    <property type="entry name" value="PPM_2"/>
    <property type="match status" value="1"/>
</dbReference>
<feature type="domain" description="PPM-type phosphatase" evidence="1">
    <location>
        <begin position="1"/>
        <end position="286"/>
    </location>
</feature>
<reference evidence="3" key="1">
    <citation type="journal article" date="2018" name="Nat. Microbiol.">
        <title>Leveraging single-cell genomics to expand the fungal tree of life.</title>
        <authorList>
            <person name="Ahrendt S.R."/>
            <person name="Quandt C.A."/>
            <person name="Ciobanu D."/>
            <person name="Clum A."/>
            <person name="Salamov A."/>
            <person name="Andreopoulos B."/>
            <person name="Cheng J.F."/>
            <person name="Woyke T."/>
            <person name="Pelin A."/>
            <person name="Henrissat B."/>
            <person name="Reynolds N.K."/>
            <person name="Benny G.L."/>
            <person name="Smith M.E."/>
            <person name="James T.Y."/>
            <person name="Grigoriev I.V."/>
        </authorList>
    </citation>
    <scope>NUCLEOTIDE SEQUENCE [LARGE SCALE GENOMIC DNA]</scope>
    <source>
        <strain evidence="3">ATCC 52028</strain>
    </source>
</reference>
<feature type="non-terminal residue" evidence="2">
    <location>
        <position position="286"/>
    </location>
</feature>
<dbReference type="AlphaFoldDB" id="A0A4P9X1G5"/>
<evidence type="ECO:0000313" key="2">
    <source>
        <dbReference type="EMBL" id="RKO98698.1"/>
    </source>
</evidence>
<accession>A0A4P9X1G5</accession>
<keyword evidence="3" id="KW-1185">Reference proteome</keyword>
<dbReference type="STRING" id="1555241.A0A4P9X1G5"/>
<dbReference type="Pfam" id="PF00481">
    <property type="entry name" value="PP2C"/>
    <property type="match status" value="1"/>
</dbReference>
<dbReference type="CDD" id="cd00143">
    <property type="entry name" value="PP2Cc"/>
    <property type="match status" value="1"/>
</dbReference>
<dbReference type="InterPro" id="IPR015655">
    <property type="entry name" value="PP2C"/>
</dbReference>
<protein>
    <recommendedName>
        <fullName evidence="1">PPM-type phosphatase domain-containing protein</fullName>
    </recommendedName>
</protein>
<dbReference type="OrthoDB" id="420076at2759"/>
<gene>
    <name evidence="2" type="ORF">CXG81DRAFT_359</name>
</gene>
<dbReference type="EMBL" id="ML014377">
    <property type="protein sequence ID" value="RKO98698.1"/>
    <property type="molecule type" value="Genomic_DNA"/>
</dbReference>
<dbReference type="SMART" id="SM00332">
    <property type="entry name" value="PP2Cc"/>
    <property type="match status" value="1"/>
</dbReference>
<dbReference type="InterPro" id="IPR001932">
    <property type="entry name" value="PPM-type_phosphatase-like_dom"/>
</dbReference>
<dbReference type="GO" id="GO:0004741">
    <property type="term" value="F:[pyruvate dehydrogenase (acetyl-transferring)]-phosphatase activity"/>
    <property type="evidence" value="ECO:0007669"/>
    <property type="project" value="TreeGrafter"/>
</dbReference>
<sequence length="286" mass="31031">ALTGACAAVALVDLHGGPTPSLYVANTGDARVVLASRAPGDTTWLARALTQDQQPGNPDELARMKREHPGEEATVAFRRSAKGPMRVIGGMMPSRSFGDAMFKWPLTTQKQVLTVLGTQAPVPPKGHRWNTSRFCYTPPYMTARPEVQHCALDMSHDHALVLATDGIFDRLSTTEAVETVVSFLQTAHKTDDVFAAFAAPPPEHPSRAVPVVAVGLPATTEEHDPHRAWKGAAFPPVRADDNSATHLIRSALDVGQGPLHTYRDLAIPPPMSRNRRDDMTVQVAWF</sequence>
<proteinExistence type="predicted"/>